<proteinExistence type="predicted"/>
<comment type="caution">
    <text evidence="3">The sequence shown here is derived from an EMBL/GenBank/DDBJ whole genome shotgun (WGS) entry which is preliminary data.</text>
</comment>
<dbReference type="InterPro" id="IPR019999">
    <property type="entry name" value="Anth_synth_I-like"/>
</dbReference>
<reference evidence="3 4" key="1">
    <citation type="submission" date="2020-07" db="EMBL/GenBank/DDBJ databases">
        <title>Sequencing the genomes of 1000 actinobacteria strains.</title>
        <authorList>
            <person name="Klenk H.-P."/>
        </authorList>
    </citation>
    <scope>NUCLEOTIDE SEQUENCE [LARGE SCALE GENOMIC DNA]</scope>
    <source>
        <strain evidence="3 4">DSM 44121</strain>
    </source>
</reference>
<organism evidence="3 4">
    <name type="scientific">Promicromonospora sukumoe</name>
    <dbReference type="NCBI Taxonomy" id="88382"/>
    <lineage>
        <taxon>Bacteria</taxon>
        <taxon>Bacillati</taxon>
        <taxon>Actinomycetota</taxon>
        <taxon>Actinomycetes</taxon>
        <taxon>Micrococcales</taxon>
        <taxon>Promicromonosporaceae</taxon>
        <taxon>Promicromonospora</taxon>
    </lineage>
</organism>
<keyword evidence="3" id="KW-0808">Transferase</keyword>
<protein>
    <submittedName>
        <fullName evidence="3">Para-aminobenzoate synthetase component 1</fullName>
        <ecNumber evidence="3">2.6.1.85</ecNumber>
    </submittedName>
</protein>
<evidence type="ECO:0000313" key="4">
    <source>
        <dbReference type="Proteomes" id="UP000540568"/>
    </source>
</evidence>
<dbReference type="PRINTS" id="PR00095">
    <property type="entry name" value="ANTSNTHASEI"/>
</dbReference>
<feature type="region of interest" description="Disordered" evidence="1">
    <location>
        <begin position="66"/>
        <end position="90"/>
    </location>
</feature>
<dbReference type="PANTHER" id="PTHR11236:SF50">
    <property type="entry name" value="AMINODEOXYCHORISMATE SYNTHASE COMPONENT 1"/>
    <property type="match status" value="1"/>
</dbReference>
<dbReference type="AlphaFoldDB" id="A0A7W3J4Z5"/>
<dbReference type="InterPro" id="IPR015890">
    <property type="entry name" value="Chorismate_C"/>
</dbReference>
<dbReference type="SUPFAM" id="SSF56322">
    <property type="entry name" value="ADC synthase"/>
    <property type="match status" value="1"/>
</dbReference>
<dbReference type="EMBL" id="JACGWV010000001">
    <property type="protein sequence ID" value="MBA8806380.1"/>
    <property type="molecule type" value="Genomic_DNA"/>
</dbReference>
<dbReference type="GO" id="GO:0000162">
    <property type="term" value="P:L-tryptophan biosynthetic process"/>
    <property type="evidence" value="ECO:0007669"/>
    <property type="project" value="TreeGrafter"/>
</dbReference>
<feature type="domain" description="Chorismate-utilising enzyme C-terminal" evidence="2">
    <location>
        <begin position="96"/>
        <end position="355"/>
    </location>
</feature>
<keyword evidence="3" id="KW-0032">Aminotransferase</keyword>
<dbReference type="Gene3D" id="3.60.120.10">
    <property type="entry name" value="Anthranilate synthase"/>
    <property type="match status" value="1"/>
</dbReference>
<accession>A0A7W3J4Z5</accession>
<evidence type="ECO:0000313" key="3">
    <source>
        <dbReference type="EMBL" id="MBA8806380.1"/>
    </source>
</evidence>
<gene>
    <name evidence="3" type="ORF">FHX71_000322</name>
</gene>
<dbReference type="Proteomes" id="UP000540568">
    <property type="component" value="Unassembled WGS sequence"/>
</dbReference>
<dbReference type="PANTHER" id="PTHR11236">
    <property type="entry name" value="AMINOBENZOATE/ANTHRANILATE SYNTHASE"/>
    <property type="match status" value="1"/>
</dbReference>
<evidence type="ECO:0000259" key="2">
    <source>
        <dbReference type="Pfam" id="PF00425"/>
    </source>
</evidence>
<dbReference type="GO" id="GO:0046820">
    <property type="term" value="F:4-amino-4-deoxychorismate synthase activity"/>
    <property type="evidence" value="ECO:0007669"/>
    <property type="project" value="UniProtKB-EC"/>
</dbReference>
<name>A0A7W3J4Z5_9MICO</name>
<dbReference type="EC" id="2.6.1.85" evidence="3"/>
<evidence type="ECO:0000256" key="1">
    <source>
        <dbReference type="SAM" id="MobiDB-lite"/>
    </source>
</evidence>
<dbReference type="RefSeq" id="WP_182614119.1">
    <property type="nucleotide sequence ID" value="NZ_BAAATF010000002.1"/>
</dbReference>
<dbReference type="InterPro" id="IPR005801">
    <property type="entry name" value="ADC_synthase"/>
</dbReference>
<keyword evidence="4" id="KW-1185">Reference proteome</keyword>
<sequence>MREQRSLLSTELDSGWATFGDNIAFGVLECIDVLAAPEKLGEGNWFVVGTFEGTIKAWRFESMSRSAGEPPWTKEPTGRHEWAGPSPESWNSSMDRAEYIAAVARVRDYVRAGEVYQANICRVLSAPLHGDPEPDAWALAKLLAQGNPAPHSAAIHVPASTGVDPVWVVSASPELYLSIDPTPSGTVVSSSPIKGTAPTVAELADKDRAENVMIVDLVRNDLHTVCEPGTVEVTSLLGIEHHPGLVHLVSRVQGVVRRKVATSSEMWRVLLEGTFPPGSVSGAPKSSALRIISELEPVERGPYCGAVGWVADGRASIAVGIRTFWWSDGLLRFGTGAGITWGSVPSVEWSETELKASRLVALASSETPCRGSAGYAAQAHDRVGDHRDCGL</sequence>
<dbReference type="Pfam" id="PF00425">
    <property type="entry name" value="Chorismate_bind"/>
    <property type="match status" value="1"/>
</dbReference>